<evidence type="ECO:0000256" key="3">
    <source>
        <dbReference type="ARBA" id="ARBA00022553"/>
    </source>
</evidence>
<dbReference type="EMBL" id="CP030840">
    <property type="protein sequence ID" value="AXC15275.1"/>
    <property type="molecule type" value="Genomic_DNA"/>
</dbReference>
<feature type="domain" description="Alpha-D-phosphohexomutase alpha/beta/alpha" evidence="11">
    <location>
        <begin position="277"/>
        <end position="390"/>
    </location>
</feature>
<dbReference type="Proteomes" id="UP000253606">
    <property type="component" value="Chromosome"/>
</dbReference>
<dbReference type="Gene3D" id="3.40.120.10">
    <property type="entry name" value="Alpha-D-Glucose-1,6-Bisphosphate, subunit A, domain 3"/>
    <property type="match status" value="3"/>
</dbReference>
<dbReference type="InterPro" id="IPR036900">
    <property type="entry name" value="A-D-PHexomutase_C_sf"/>
</dbReference>
<feature type="region of interest" description="Disordered" evidence="7">
    <location>
        <begin position="1"/>
        <end position="22"/>
    </location>
</feature>
<keyword evidence="6" id="KW-0413">Isomerase</keyword>
<organism evidence="12 13">
    <name type="scientific">Acidisarcina polymorpha</name>
    <dbReference type="NCBI Taxonomy" id="2211140"/>
    <lineage>
        <taxon>Bacteria</taxon>
        <taxon>Pseudomonadati</taxon>
        <taxon>Acidobacteriota</taxon>
        <taxon>Terriglobia</taxon>
        <taxon>Terriglobales</taxon>
        <taxon>Acidobacteriaceae</taxon>
        <taxon>Acidisarcina</taxon>
    </lineage>
</organism>
<evidence type="ECO:0000256" key="4">
    <source>
        <dbReference type="ARBA" id="ARBA00022723"/>
    </source>
</evidence>
<dbReference type="SUPFAM" id="SSF55957">
    <property type="entry name" value="Phosphoglucomutase, C-terminal domain"/>
    <property type="match status" value="1"/>
</dbReference>
<reference evidence="12 13" key="1">
    <citation type="journal article" date="2018" name="Front. Microbiol.">
        <title>Hydrolytic Capabilities as a Key to Environmental Success: Chitinolytic and Cellulolytic Acidobacteria From Acidic Sub-arctic Soils and Boreal Peatlands.</title>
        <authorList>
            <person name="Belova S.E."/>
            <person name="Ravin N.V."/>
            <person name="Pankratov T.A."/>
            <person name="Rakitin A.L."/>
            <person name="Ivanova A.A."/>
            <person name="Beletsky A.V."/>
            <person name="Mardanov A.V."/>
            <person name="Sinninghe Damste J.S."/>
            <person name="Dedysh S.N."/>
        </authorList>
    </citation>
    <scope>NUCLEOTIDE SEQUENCE [LARGE SCALE GENOMIC DNA]</scope>
    <source>
        <strain evidence="12 13">SBC82</strain>
    </source>
</reference>
<dbReference type="InterPro" id="IPR005844">
    <property type="entry name" value="A-D-PHexomutase_a/b/a-I"/>
</dbReference>
<dbReference type="RefSeq" id="WP_114209877.1">
    <property type="nucleotide sequence ID" value="NZ_CP030840.1"/>
</dbReference>
<evidence type="ECO:0000313" key="12">
    <source>
        <dbReference type="EMBL" id="AXC15275.1"/>
    </source>
</evidence>
<feature type="compositionally biased region" description="Polar residues" evidence="7">
    <location>
        <begin position="1"/>
        <end position="17"/>
    </location>
</feature>
<evidence type="ECO:0000256" key="1">
    <source>
        <dbReference type="ARBA" id="ARBA00001946"/>
    </source>
</evidence>
<dbReference type="PANTHER" id="PTHR45745:SF1">
    <property type="entry name" value="PHOSPHOGLUCOMUTASE 2B-RELATED"/>
    <property type="match status" value="1"/>
</dbReference>
<evidence type="ECO:0000256" key="7">
    <source>
        <dbReference type="SAM" id="MobiDB-lite"/>
    </source>
</evidence>
<dbReference type="InterPro" id="IPR016055">
    <property type="entry name" value="A-D-PHexomutase_a/b/a-I/II/III"/>
</dbReference>
<keyword evidence="4" id="KW-0479">Metal-binding</keyword>
<dbReference type="Pfam" id="PF02880">
    <property type="entry name" value="PGM_PMM_III"/>
    <property type="match status" value="1"/>
</dbReference>
<comment type="cofactor">
    <cofactor evidence="1">
        <name>Mg(2+)</name>
        <dbReference type="ChEBI" id="CHEBI:18420"/>
    </cofactor>
</comment>
<dbReference type="SUPFAM" id="SSF53738">
    <property type="entry name" value="Phosphoglucomutase, first 3 domains"/>
    <property type="match status" value="2"/>
</dbReference>
<evidence type="ECO:0000259" key="10">
    <source>
        <dbReference type="Pfam" id="PF02879"/>
    </source>
</evidence>
<protein>
    <submittedName>
        <fullName evidence="12">Phosphoglucosamine mutase</fullName>
    </submittedName>
</protein>
<feature type="domain" description="Alpha-D-phosphohexomutase C-terminal" evidence="8">
    <location>
        <begin position="455"/>
        <end position="483"/>
    </location>
</feature>
<dbReference type="GO" id="GO:0046872">
    <property type="term" value="F:metal ion binding"/>
    <property type="evidence" value="ECO:0007669"/>
    <property type="project" value="UniProtKB-KW"/>
</dbReference>
<dbReference type="GO" id="GO:0005975">
    <property type="term" value="P:carbohydrate metabolic process"/>
    <property type="evidence" value="ECO:0007669"/>
    <property type="project" value="InterPro"/>
</dbReference>
<dbReference type="PRINTS" id="PR00509">
    <property type="entry name" value="PGMPMM"/>
</dbReference>
<name>A0A2Z5G9M5_9BACT</name>
<proteinExistence type="inferred from homology"/>
<dbReference type="GO" id="GO:0008973">
    <property type="term" value="F:phosphopentomutase activity"/>
    <property type="evidence" value="ECO:0007669"/>
    <property type="project" value="TreeGrafter"/>
</dbReference>
<dbReference type="CDD" id="cd05800">
    <property type="entry name" value="PGM_like2"/>
    <property type="match status" value="1"/>
</dbReference>
<keyword evidence="5" id="KW-0460">Magnesium</keyword>
<dbReference type="Gene3D" id="3.30.310.50">
    <property type="entry name" value="Alpha-D-phosphohexomutase, C-terminal domain"/>
    <property type="match status" value="1"/>
</dbReference>
<dbReference type="InterPro" id="IPR005843">
    <property type="entry name" value="A-D-PHexomutase_C"/>
</dbReference>
<keyword evidence="3" id="KW-0597">Phosphoprotein</keyword>
<evidence type="ECO:0000259" key="8">
    <source>
        <dbReference type="Pfam" id="PF00408"/>
    </source>
</evidence>
<dbReference type="InterPro" id="IPR005841">
    <property type="entry name" value="Alpha-D-phosphohexomutase_SF"/>
</dbReference>
<dbReference type="InterPro" id="IPR005845">
    <property type="entry name" value="A-D-PHexomutase_a/b/a-II"/>
</dbReference>
<evidence type="ECO:0000256" key="6">
    <source>
        <dbReference type="ARBA" id="ARBA00023235"/>
    </source>
</evidence>
<dbReference type="PANTHER" id="PTHR45745">
    <property type="entry name" value="PHOSPHOMANNOMUTASE 45A"/>
    <property type="match status" value="1"/>
</dbReference>
<dbReference type="InterPro" id="IPR005846">
    <property type="entry name" value="A-D-PHexomutase_a/b/a-III"/>
</dbReference>
<keyword evidence="13" id="KW-1185">Reference proteome</keyword>
<accession>A0A2Z5G9M5</accession>
<dbReference type="AlphaFoldDB" id="A0A2Z5G9M5"/>
<evidence type="ECO:0000256" key="2">
    <source>
        <dbReference type="ARBA" id="ARBA00010231"/>
    </source>
</evidence>
<sequence>MASSTQILGSHSAETQPPATPIKFGTDGWRGVIAEDFTFENVRIAAAAIGSYILEKEDASKGICIGYDTRFASRDFAMAAAKVLAAMGIAVSLADRYTPTPALSYAVLHRGAAGGIMITSSHNPAQWNGVKYKAAYGGSGSPAIMTEIASYLGKPIRPVAEPAAITEVDFQTPYVHAISNFADLALIAKSGLKFAVDCMYGSGRGVIAGILEPLGVDLVEIRGEVNPLFPGINPEPIEPHIRALEDTVVAEQCQAGLATDGDADRLGAVDEHGNFVDPHKIFSILLRWLLERKKWPGDVTRAFNTTSMIDRICAKHGRKLYEHGIGFKFVADLMLEPDKDILIGGEESGGIGIKRHLPERDGLLNCLLLANIMAEEKQTLGQLVASLQAEYGEHQYGRIDLHIDDAIKNAAIARALAGVDSIAGMKVLRTSTLDGVKFFLDNPEARGKSNPAETWLLLRASGTEPLLRVYSESCSTESVSRVLQAGKDFVLSSKP</sequence>
<dbReference type="Pfam" id="PF00408">
    <property type="entry name" value="PGM_PMM_IV"/>
    <property type="match status" value="1"/>
</dbReference>
<evidence type="ECO:0000259" key="9">
    <source>
        <dbReference type="Pfam" id="PF02878"/>
    </source>
</evidence>
<feature type="domain" description="Alpha-D-phosphohexomutase alpha/beta/alpha" evidence="10">
    <location>
        <begin position="173"/>
        <end position="273"/>
    </location>
</feature>
<dbReference type="KEGG" id="abas:ACPOL_6031"/>
<feature type="domain" description="Alpha-D-phosphohexomutase alpha/beta/alpha" evidence="9">
    <location>
        <begin position="22"/>
        <end position="151"/>
    </location>
</feature>
<comment type="similarity">
    <text evidence="2">Belongs to the phosphohexose mutase family.</text>
</comment>
<dbReference type="Pfam" id="PF02878">
    <property type="entry name" value="PGM_PMM_I"/>
    <property type="match status" value="1"/>
</dbReference>
<dbReference type="GO" id="GO:0006166">
    <property type="term" value="P:purine ribonucleoside salvage"/>
    <property type="evidence" value="ECO:0007669"/>
    <property type="project" value="TreeGrafter"/>
</dbReference>
<gene>
    <name evidence="12" type="ORF">ACPOL_6031</name>
</gene>
<evidence type="ECO:0000313" key="13">
    <source>
        <dbReference type="Proteomes" id="UP000253606"/>
    </source>
</evidence>
<evidence type="ECO:0000256" key="5">
    <source>
        <dbReference type="ARBA" id="ARBA00022842"/>
    </source>
</evidence>
<dbReference type="OrthoDB" id="9806956at2"/>
<evidence type="ECO:0000259" key="11">
    <source>
        <dbReference type="Pfam" id="PF02880"/>
    </source>
</evidence>
<dbReference type="Pfam" id="PF02879">
    <property type="entry name" value="PGM_PMM_II"/>
    <property type="match status" value="1"/>
</dbReference>